<dbReference type="EMBL" id="RYZS01000001">
    <property type="protein sequence ID" value="RVU93437.1"/>
    <property type="molecule type" value="Genomic_DNA"/>
</dbReference>
<reference evidence="1 2" key="1">
    <citation type="submission" date="2018-12" db="EMBL/GenBank/DDBJ databases">
        <title>A novel vanA-carrying plasmid in a clinical isolate of Enterococcus avium.</title>
        <authorList>
            <person name="Bernasconi O.J."/>
            <person name="Luzzaro F."/>
            <person name="Endimiani A."/>
        </authorList>
    </citation>
    <scope>NUCLEOTIDE SEQUENCE [LARGE SCALE GENOMIC DNA]</scope>
    <source>
        <strain evidence="1 2">LC0559/18</strain>
    </source>
</reference>
<evidence type="ECO:0000313" key="2">
    <source>
        <dbReference type="Proteomes" id="UP000288388"/>
    </source>
</evidence>
<dbReference type="RefSeq" id="WP_127977998.1">
    <property type="nucleotide sequence ID" value="NZ_RYZS01000001.1"/>
</dbReference>
<sequence>MKKLEPFVFLDDKQWSPQWEEYLHDTLLFIPSKIQEILCITPIPDTTEILIVTDNGTFINNKSILTTLHSFASAHCYPNYAIISDSLKRFKYFGQYKIPWFCPNFALFPLESADQTIWLNPLKILTIFKHDGQYFVEMINGLILLLPISKRRVTKHAEITSLLLATISRGSFHTTRPGTTPLDFLDLPNTPFARYLSKRPLLQEFITPIGKLKKQYEISYALYHFPDLIAESDEDYEDNWL</sequence>
<dbReference type="AlphaFoldDB" id="A0A437UIG7"/>
<evidence type="ECO:0000313" key="1">
    <source>
        <dbReference type="EMBL" id="RVU93437.1"/>
    </source>
</evidence>
<organism evidence="1 2">
    <name type="scientific">Enterococcus avium</name>
    <name type="common">Streptococcus avium</name>
    <dbReference type="NCBI Taxonomy" id="33945"/>
    <lineage>
        <taxon>Bacteria</taxon>
        <taxon>Bacillati</taxon>
        <taxon>Bacillota</taxon>
        <taxon>Bacilli</taxon>
        <taxon>Lactobacillales</taxon>
        <taxon>Enterococcaceae</taxon>
        <taxon>Enterococcus</taxon>
    </lineage>
</organism>
<comment type="caution">
    <text evidence="1">The sequence shown here is derived from an EMBL/GenBank/DDBJ whole genome shotgun (WGS) entry which is preliminary data.</text>
</comment>
<dbReference type="Proteomes" id="UP000288388">
    <property type="component" value="Unassembled WGS sequence"/>
</dbReference>
<name>A0A437UIG7_ENTAV</name>
<accession>A0A437UIG7</accession>
<proteinExistence type="predicted"/>
<protein>
    <submittedName>
        <fullName evidence="1">Uncharacterized protein</fullName>
    </submittedName>
</protein>
<gene>
    <name evidence="1" type="ORF">EK398_00380</name>
</gene>